<dbReference type="Gene3D" id="2.40.420.20">
    <property type="match status" value="1"/>
</dbReference>
<dbReference type="RefSeq" id="WP_340337817.1">
    <property type="nucleotide sequence ID" value="NZ_JBBKZS010000012.1"/>
</dbReference>
<dbReference type="Proteomes" id="UP001367030">
    <property type="component" value="Unassembled WGS sequence"/>
</dbReference>
<dbReference type="Pfam" id="PF25917">
    <property type="entry name" value="BSH_RND"/>
    <property type="match status" value="1"/>
</dbReference>
<reference evidence="13 14" key="1">
    <citation type="submission" date="2024-03" db="EMBL/GenBank/DDBJ databases">
        <title>Novel species of the genus Variovorax.</title>
        <authorList>
            <person name="Liu Q."/>
            <person name="Xin Y.-H."/>
        </authorList>
    </citation>
    <scope>NUCLEOTIDE SEQUENCE [LARGE SCALE GENOMIC DNA]</scope>
    <source>
        <strain evidence="13 14">KACC 18901</strain>
    </source>
</reference>
<evidence type="ECO:0000256" key="4">
    <source>
        <dbReference type="ARBA" id="ARBA00022475"/>
    </source>
</evidence>
<dbReference type="Gene3D" id="2.40.50.100">
    <property type="match status" value="1"/>
</dbReference>
<dbReference type="InterPro" id="IPR058625">
    <property type="entry name" value="MdtA-like_BSH"/>
</dbReference>
<dbReference type="InterPro" id="IPR058626">
    <property type="entry name" value="MdtA-like_b-barrel"/>
</dbReference>
<dbReference type="Gene3D" id="2.40.30.170">
    <property type="match status" value="1"/>
</dbReference>
<keyword evidence="8" id="KW-0812">Transmembrane</keyword>
<evidence type="ECO:0000256" key="8">
    <source>
        <dbReference type="SAM" id="Phobius"/>
    </source>
</evidence>
<feature type="domain" description="Multidrug resistance protein MdtA-like barrel-sandwich hybrid" evidence="10">
    <location>
        <begin position="77"/>
        <end position="218"/>
    </location>
</feature>
<dbReference type="InterPro" id="IPR058627">
    <property type="entry name" value="MdtA-like_C"/>
</dbReference>
<dbReference type="NCBIfam" id="TIGR01730">
    <property type="entry name" value="RND_mfp"/>
    <property type="match status" value="1"/>
</dbReference>
<organism evidence="13 14">
    <name type="scientific">Variovorax robiniae</name>
    <dbReference type="NCBI Taxonomy" id="1836199"/>
    <lineage>
        <taxon>Bacteria</taxon>
        <taxon>Pseudomonadati</taxon>
        <taxon>Pseudomonadota</taxon>
        <taxon>Betaproteobacteria</taxon>
        <taxon>Burkholderiales</taxon>
        <taxon>Comamonadaceae</taxon>
        <taxon>Variovorax</taxon>
    </lineage>
</organism>
<evidence type="ECO:0000256" key="7">
    <source>
        <dbReference type="SAM" id="MobiDB-lite"/>
    </source>
</evidence>
<keyword evidence="3" id="KW-0813">Transport</keyword>
<feature type="compositionally biased region" description="Low complexity" evidence="7">
    <location>
        <begin position="390"/>
        <end position="420"/>
    </location>
</feature>
<evidence type="ECO:0000256" key="1">
    <source>
        <dbReference type="ARBA" id="ARBA00004236"/>
    </source>
</evidence>
<name>A0ABU8XDC6_9BURK</name>
<evidence type="ECO:0000313" key="13">
    <source>
        <dbReference type="EMBL" id="MEJ8857746.1"/>
    </source>
</evidence>
<comment type="similarity">
    <text evidence="2">Belongs to the membrane fusion protein (MFP) (TC 8.A.1) family.</text>
</comment>
<dbReference type="Pfam" id="PF25967">
    <property type="entry name" value="RND-MFP_C"/>
    <property type="match status" value="1"/>
</dbReference>
<dbReference type="PANTHER" id="PTHR30469:SF12">
    <property type="entry name" value="MULTIDRUG RESISTANCE PROTEIN MDTA"/>
    <property type="match status" value="1"/>
</dbReference>
<keyword evidence="4" id="KW-1003">Cell membrane</keyword>
<accession>A0ABU8XDC6</accession>
<evidence type="ECO:0000259" key="10">
    <source>
        <dbReference type="Pfam" id="PF25917"/>
    </source>
</evidence>
<evidence type="ECO:0000256" key="5">
    <source>
        <dbReference type="ARBA" id="ARBA00022519"/>
    </source>
</evidence>
<feature type="domain" description="Multidrug resistance protein MdtA-like C-terminal permuted SH3" evidence="12">
    <location>
        <begin position="311"/>
        <end position="369"/>
    </location>
</feature>
<evidence type="ECO:0000256" key="3">
    <source>
        <dbReference type="ARBA" id="ARBA00022448"/>
    </source>
</evidence>
<dbReference type="SUPFAM" id="SSF111369">
    <property type="entry name" value="HlyD-like secretion proteins"/>
    <property type="match status" value="1"/>
</dbReference>
<dbReference type="EMBL" id="JBBKZS010000012">
    <property type="protein sequence ID" value="MEJ8857746.1"/>
    <property type="molecule type" value="Genomic_DNA"/>
</dbReference>
<dbReference type="Pfam" id="PF25876">
    <property type="entry name" value="HH_MFP_RND"/>
    <property type="match status" value="1"/>
</dbReference>
<comment type="subcellular location">
    <subcellularLocation>
        <location evidence="1">Cell membrane</location>
    </subcellularLocation>
</comment>
<gene>
    <name evidence="13" type="ORF">WKW79_24455</name>
</gene>
<keyword evidence="6 8" id="KW-0472">Membrane</keyword>
<proteinExistence type="inferred from homology"/>
<dbReference type="Pfam" id="PF25944">
    <property type="entry name" value="Beta-barrel_RND"/>
    <property type="match status" value="1"/>
</dbReference>
<evidence type="ECO:0000256" key="2">
    <source>
        <dbReference type="ARBA" id="ARBA00009477"/>
    </source>
</evidence>
<sequence>MDSTAAPLPPHRRSRWPMVLALLVVIALAVFFGRKLFTHEAPKAAAPPAVPVTTAKVATETVPVTRSNVGTVMTVATVTVRSRVDGQLDRVDFKEGQDVKAGQVLARIDPRTYQAQLEQAQAQKAKDEAQLANARADLKRYGDLIKEDATSQQTLDTQKALVNQLTAALKADDAQVHFAQVQLDFTTITAPISGRIGARLVDPGNIVHATDANGLLVINQIDPIAVQFTLPESSFQAVNKALRGTQEPLQVQAIDRDTHEPLASGKLVLLNNQIDVATGTIALKAQFPNGEHKLWPGQSVDARVVLGQRADALTVPAAVVQRGPDGFFAYVVGDDEKVRVQPIGVADTVNGKATIDKGLNAGDRVVVDGQYKLTPGARIVESKQGGALTGTGSAEASAAASPSSTAPSAGTATVATGARP</sequence>
<feature type="transmembrane region" description="Helical" evidence="8">
    <location>
        <begin position="16"/>
        <end position="33"/>
    </location>
</feature>
<dbReference type="InterPro" id="IPR006143">
    <property type="entry name" value="RND_pump_MFP"/>
</dbReference>
<evidence type="ECO:0000256" key="6">
    <source>
        <dbReference type="ARBA" id="ARBA00023136"/>
    </source>
</evidence>
<keyword evidence="8" id="KW-1133">Transmembrane helix</keyword>
<keyword evidence="5" id="KW-0997">Cell inner membrane</keyword>
<evidence type="ECO:0000259" key="9">
    <source>
        <dbReference type="Pfam" id="PF25876"/>
    </source>
</evidence>
<evidence type="ECO:0000259" key="12">
    <source>
        <dbReference type="Pfam" id="PF25967"/>
    </source>
</evidence>
<evidence type="ECO:0000313" key="14">
    <source>
        <dbReference type="Proteomes" id="UP001367030"/>
    </source>
</evidence>
<feature type="domain" description="Multidrug resistance protein MdtA-like beta-barrel" evidence="11">
    <location>
        <begin position="223"/>
        <end position="307"/>
    </location>
</feature>
<dbReference type="Gene3D" id="1.10.287.470">
    <property type="entry name" value="Helix hairpin bin"/>
    <property type="match status" value="1"/>
</dbReference>
<feature type="region of interest" description="Disordered" evidence="7">
    <location>
        <begin position="383"/>
        <end position="420"/>
    </location>
</feature>
<keyword evidence="14" id="KW-1185">Reference proteome</keyword>
<feature type="domain" description="Multidrug resistance protein MdtA-like alpha-helical hairpin" evidence="9">
    <location>
        <begin position="116"/>
        <end position="186"/>
    </location>
</feature>
<dbReference type="InterPro" id="IPR058624">
    <property type="entry name" value="MdtA-like_HH"/>
</dbReference>
<evidence type="ECO:0000259" key="11">
    <source>
        <dbReference type="Pfam" id="PF25944"/>
    </source>
</evidence>
<dbReference type="PANTHER" id="PTHR30469">
    <property type="entry name" value="MULTIDRUG RESISTANCE PROTEIN MDTA"/>
    <property type="match status" value="1"/>
</dbReference>
<comment type="caution">
    <text evidence="13">The sequence shown here is derived from an EMBL/GenBank/DDBJ whole genome shotgun (WGS) entry which is preliminary data.</text>
</comment>
<protein>
    <submittedName>
        <fullName evidence="13">Efflux RND transporter periplasmic adaptor subunit</fullName>
    </submittedName>
</protein>